<comment type="subcellular location">
    <subcellularLocation>
        <location evidence="1">Cytoplasm</location>
        <location evidence="1">Cytoskeleton</location>
        <location evidence="1">Cilium axoneme</location>
    </subcellularLocation>
</comment>
<sequence>MARSSKGSEHQSLTLCEKALAEYLETKRLAFPRFYFISSADLLDILSNGNNPLEVSQHLSKLFDNMAKLKFQKDADNNIMKVGIGMSSKEDEYVPFDKPCDCTGQVEIWLNRLLDRMCATLRHEIAEAVVAYEERPREQWIFEYPAQVALTGTQIVWNGEVSTTFAKLEEGYENAMKDYLKKQVC</sequence>
<evidence type="ECO:0000256" key="1">
    <source>
        <dbReference type="ARBA" id="ARBA00004430"/>
    </source>
</evidence>
<dbReference type="Pfam" id="PF08393">
    <property type="entry name" value="DHC_N2"/>
    <property type="match status" value="1"/>
</dbReference>
<dbReference type="STRING" id="75743.A0A401PSM7"/>
<evidence type="ECO:0000259" key="13">
    <source>
        <dbReference type="Pfam" id="PF08393"/>
    </source>
</evidence>
<evidence type="ECO:0000256" key="4">
    <source>
        <dbReference type="ARBA" id="ARBA00022737"/>
    </source>
</evidence>
<keyword evidence="12" id="KW-0966">Cell projection</keyword>
<dbReference type="Gene3D" id="3.20.180.20">
    <property type="entry name" value="Dynein heavy chain, N-terminal domain 2"/>
    <property type="match status" value="1"/>
</dbReference>
<evidence type="ECO:0000256" key="3">
    <source>
        <dbReference type="ARBA" id="ARBA00022701"/>
    </source>
</evidence>
<keyword evidence="5" id="KW-0547">Nucleotide-binding</keyword>
<evidence type="ECO:0000256" key="8">
    <source>
        <dbReference type="ARBA" id="ARBA00023054"/>
    </source>
</evidence>
<keyword evidence="6" id="KW-0067">ATP-binding</keyword>
<dbReference type="GO" id="GO:0005874">
    <property type="term" value="C:microtubule"/>
    <property type="evidence" value="ECO:0007669"/>
    <property type="project" value="UniProtKB-KW"/>
</dbReference>
<dbReference type="GO" id="GO:0051959">
    <property type="term" value="F:dynein light intermediate chain binding"/>
    <property type="evidence" value="ECO:0007669"/>
    <property type="project" value="InterPro"/>
</dbReference>
<evidence type="ECO:0000256" key="2">
    <source>
        <dbReference type="ARBA" id="ARBA00022490"/>
    </source>
</evidence>
<keyword evidence="9" id="KW-0969">Cilium</keyword>
<evidence type="ECO:0000256" key="9">
    <source>
        <dbReference type="ARBA" id="ARBA00023069"/>
    </source>
</evidence>
<keyword evidence="3" id="KW-0493">Microtubule</keyword>
<dbReference type="GO" id="GO:0045505">
    <property type="term" value="F:dynein intermediate chain binding"/>
    <property type="evidence" value="ECO:0007669"/>
    <property type="project" value="InterPro"/>
</dbReference>
<keyword evidence="10" id="KW-0505">Motor protein</keyword>
<dbReference type="AlphaFoldDB" id="A0A401PSM7"/>
<proteinExistence type="predicted"/>
<gene>
    <name evidence="14" type="ORF">scyTo_0018301</name>
</gene>
<dbReference type="Gene3D" id="1.20.58.1120">
    <property type="match status" value="1"/>
</dbReference>
<dbReference type="InterPro" id="IPR042228">
    <property type="entry name" value="Dynein_linker_3"/>
</dbReference>
<dbReference type="GO" id="GO:0005524">
    <property type="term" value="F:ATP binding"/>
    <property type="evidence" value="ECO:0007669"/>
    <property type="project" value="UniProtKB-KW"/>
</dbReference>
<evidence type="ECO:0000313" key="14">
    <source>
        <dbReference type="EMBL" id="GCB76093.1"/>
    </source>
</evidence>
<evidence type="ECO:0000256" key="7">
    <source>
        <dbReference type="ARBA" id="ARBA00023017"/>
    </source>
</evidence>
<dbReference type="OMA" id="THESPNI"/>
<organism evidence="14 15">
    <name type="scientific">Scyliorhinus torazame</name>
    <name type="common">Cloudy catshark</name>
    <name type="synonym">Catulus torazame</name>
    <dbReference type="NCBI Taxonomy" id="75743"/>
    <lineage>
        <taxon>Eukaryota</taxon>
        <taxon>Metazoa</taxon>
        <taxon>Chordata</taxon>
        <taxon>Craniata</taxon>
        <taxon>Vertebrata</taxon>
        <taxon>Chondrichthyes</taxon>
        <taxon>Elasmobranchii</taxon>
        <taxon>Galeomorphii</taxon>
        <taxon>Galeoidea</taxon>
        <taxon>Carcharhiniformes</taxon>
        <taxon>Scyliorhinidae</taxon>
        <taxon>Scyliorhinus</taxon>
    </lineage>
</organism>
<dbReference type="GO" id="GO:0030286">
    <property type="term" value="C:dynein complex"/>
    <property type="evidence" value="ECO:0007669"/>
    <property type="project" value="UniProtKB-KW"/>
</dbReference>
<dbReference type="EMBL" id="BFAA01012606">
    <property type="protein sequence ID" value="GCB76093.1"/>
    <property type="molecule type" value="Genomic_DNA"/>
</dbReference>
<dbReference type="InterPro" id="IPR026983">
    <property type="entry name" value="DHC"/>
</dbReference>
<dbReference type="OrthoDB" id="10251809at2759"/>
<keyword evidence="7" id="KW-0243">Dynein</keyword>
<dbReference type="FunFam" id="3.20.180.20:FF:000001">
    <property type="entry name" value="Dynein axonemal heavy chain 5"/>
    <property type="match status" value="1"/>
</dbReference>
<keyword evidence="8" id="KW-0175">Coiled coil</keyword>
<evidence type="ECO:0000313" key="15">
    <source>
        <dbReference type="Proteomes" id="UP000288216"/>
    </source>
</evidence>
<keyword evidence="15" id="KW-1185">Reference proteome</keyword>
<evidence type="ECO:0000256" key="5">
    <source>
        <dbReference type="ARBA" id="ARBA00022741"/>
    </source>
</evidence>
<evidence type="ECO:0000256" key="10">
    <source>
        <dbReference type="ARBA" id="ARBA00023175"/>
    </source>
</evidence>
<protein>
    <recommendedName>
        <fullName evidence="13">Dynein heavy chain linker domain-containing protein</fullName>
    </recommendedName>
</protein>
<evidence type="ECO:0000256" key="11">
    <source>
        <dbReference type="ARBA" id="ARBA00023212"/>
    </source>
</evidence>
<keyword evidence="11" id="KW-0206">Cytoskeleton</keyword>
<keyword evidence="4" id="KW-0677">Repeat</keyword>
<dbReference type="PANTHER" id="PTHR45703:SF4">
    <property type="entry name" value="DYNEIN AXONEMAL HEAVY CHAIN 17"/>
    <property type="match status" value="1"/>
</dbReference>
<accession>A0A401PSM7</accession>
<reference evidence="14 15" key="1">
    <citation type="journal article" date="2018" name="Nat. Ecol. Evol.">
        <title>Shark genomes provide insights into elasmobranch evolution and the origin of vertebrates.</title>
        <authorList>
            <person name="Hara Y"/>
            <person name="Yamaguchi K"/>
            <person name="Onimaru K"/>
            <person name="Kadota M"/>
            <person name="Koyanagi M"/>
            <person name="Keeley SD"/>
            <person name="Tatsumi K"/>
            <person name="Tanaka K"/>
            <person name="Motone F"/>
            <person name="Kageyama Y"/>
            <person name="Nozu R"/>
            <person name="Adachi N"/>
            <person name="Nishimura O"/>
            <person name="Nakagawa R"/>
            <person name="Tanegashima C"/>
            <person name="Kiyatake I"/>
            <person name="Matsumoto R"/>
            <person name="Murakumo K"/>
            <person name="Nishida K"/>
            <person name="Terakita A"/>
            <person name="Kuratani S"/>
            <person name="Sato K"/>
            <person name="Hyodo S Kuraku.S."/>
        </authorList>
    </citation>
    <scope>NUCLEOTIDE SEQUENCE [LARGE SCALE GENOMIC DNA]</scope>
</reference>
<dbReference type="GO" id="GO:0007018">
    <property type="term" value="P:microtubule-based movement"/>
    <property type="evidence" value="ECO:0007669"/>
    <property type="project" value="InterPro"/>
</dbReference>
<name>A0A401PSM7_SCYTO</name>
<dbReference type="InterPro" id="IPR013602">
    <property type="entry name" value="Dynein_heavy_linker"/>
</dbReference>
<dbReference type="PANTHER" id="PTHR45703">
    <property type="entry name" value="DYNEIN HEAVY CHAIN"/>
    <property type="match status" value="1"/>
</dbReference>
<evidence type="ECO:0000256" key="6">
    <source>
        <dbReference type="ARBA" id="ARBA00022840"/>
    </source>
</evidence>
<dbReference type="GO" id="GO:0005930">
    <property type="term" value="C:axoneme"/>
    <property type="evidence" value="ECO:0007669"/>
    <property type="project" value="UniProtKB-SubCell"/>
</dbReference>
<evidence type="ECO:0000256" key="12">
    <source>
        <dbReference type="ARBA" id="ARBA00023273"/>
    </source>
</evidence>
<dbReference type="Proteomes" id="UP000288216">
    <property type="component" value="Unassembled WGS sequence"/>
</dbReference>
<feature type="domain" description="Dynein heavy chain linker" evidence="13">
    <location>
        <begin position="10"/>
        <end position="128"/>
    </location>
</feature>
<keyword evidence="2" id="KW-0963">Cytoplasm</keyword>
<comment type="caution">
    <text evidence="14">The sequence shown here is derived from an EMBL/GenBank/DDBJ whole genome shotgun (WGS) entry which is preliminary data.</text>
</comment>